<evidence type="ECO:0000256" key="8">
    <source>
        <dbReference type="PIRSR" id="PIRSR621190-1"/>
    </source>
</evidence>
<dbReference type="EnsemblMetazoa" id="HelroT88211">
    <property type="protein sequence ID" value="HelroP88211"/>
    <property type="gene ID" value="HelroG88211"/>
</dbReference>
<keyword evidence="2" id="KW-0645">Protease</keyword>
<evidence type="ECO:0000313" key="12">
    <source>
        <dbReference type="EnsemblMetazoa" id="HelroP88211"/>
    </source>
</evidence>
<feature type="binding site" evidence="9">
    <location>
        <position position="53"/>
    </location>
    <ligand>
        <name>Zn(2+)</name>
        <dbReference type="ChEBI" id="CHEBI:29105"/>
        <label>1</label>
    </ligand>
</feature>
<evidence type="ECO:0000256" key="1">
    <source>
        <dbReference type="ARBA" id="ARBA00010370"/>
    </source>
</evidence>
<dbReference type="OrthoDB" id="406838at2759"/>
<evidence type="ECO:0000256" key="7">
    <source>
        <dbReference type="ARBA" id="ARBA00023049"/>
    </source>
</evidence>
<dbReference type="KEGG" id="hro:HELRODRAFT_88211"/>
<dbReference type="PANTHER" id="PTHR10201:SF291">
    <property type="entry name" value="MATRIX METALLOPROTEINASE 1, ISOFORM C-RELATED"/>
    <property type="match status" value="1"/>
</dbReference>
<dbReference type="GO" id="GO:0030574">
    <property type="term" value="P:collagen catabolic process"/>
    <property type="evidence" value="ECO:0000318"/>
    <property type="project" value="GO_Central"/>
</dbReference>
<keyword evidence="4" id="KW-0732">Signal</keyword>
<feature type="binding site" evidence="9">
    <location>
        <position position="78"/>
    </location>
    <ligand>
        <name>Zn(2+)</name>
        <dbReference type="ChEBI" id="CHEBI:29105"/>
        <label>1</label>
    </ligand>
</feature>
<keyword evidence="3 9" id="KW-0479">Metal-binding</keyword>
<evidence type="ECO:0000313" key="11">
    <source>
        <dbReference type="EMBL" id="ESN93697.1"/>
    </source>
</evidence>
<comment type="cofactor">
    <cofactor evidence="9">
        <name>Zn(2+)</name>
        <dbReference type="ChEBI" id="CHEBI:29105"/>
    </cofactor>
    <text evidence="9">Binds 2 Zn(2+) ions per subunit.</text>
</comment>
<dbReference type="GO" id="GO:0031012">
    <property type="term" value="C:extracellular matrix"/>
    <property type="evidence" value="ECO:0007669"/>
    <property type="project" value="InterPro"/>
</dbReference>
<evidence type="ECO:0000256" key="2">
    <source>
        <dbReference type="ARBA" id="ARBA00022670"/>
    </source>
</evidence>
<dbReference type="PRINTS" id="PR00138">
    <property type="entry name" value="MATRIXIN"/>
</dbReference>
<dbReference type="GO" id="GO:0008270">
    <property type="term" value="F:zinc ion binding"/>
    <property type="evidence" value="ECO:0007669"/>
    <property type="project" value="InterPro"/>
</dbReference>
<protein>
    <recommendedName>
        <fullName evidence="10">Peptidase metallopeptidase domain-containing protein</fullName>
    </recommendedName>
</protein>
<reference evidence="13" key="1">
    <citation type="submission" date="2012-12" db="EMBL/GenBank/DDBJ databases">
        <authorList>
            <person name="Hellsten U."/>
            <person name="Grimwood J."/>
            <person name="Chapman J.A."/>
            <person name="Shapiro H."/>
            <person name="Aerts A."/>
            <person name="Otillar R.P."/>
            <person name="Terry A.Y."/>
            <person name="Boore J.L."/>
            <person name="Simakov O."/>
            <person name="Marletaz F."/>
            <person name="Cho S.-J."/>
            <person name="Edsinger-Gonzales E."/>
            <person name="Havlak P."/>
            <person name="Kuo D.-H."/>
            <person name="Larsson T."/>
            <person name="Lv J."/>
            <person name="Arendt D."/>
            <person name="Savage R."/>
            <person name="Osoegawa K."/>
            <person name="de Jong P."/>
            <person name="Lindberg D.R."/>
            <person name="Seaver E.C."/>
            <person name="Weisblat D.A."/>
            <person name="Putnam N.H."/>
            <person name="Grigoriev I.V."/>
            <person name="Rokhsar D.S."/>
        </authorList>
    </citation>
    <scope>NUCLEOTIDE SEQUENCE</scope>
</reference>
<dbReference type="AlphaFoldDB" id="T1G6Z9"/>
<evidence type="ECO:0000256" key="3">
    <source>
        <dbReference type="ARBA" id="ARBA00022723"/>
    </source>
</evidence>
<keyword evidence="5" id="KW-0378">Hydrolase</keyword>
<dbReference type="CTD" id="20216846"/>
<sequence>RIGTFTKKMGEKLIRKIIRNAFMAWQGQCGLRFSEIRRMKKADLKINFYKKDHGDGMPFDGRGLSLGHAFFPKDGRIHFDLDENWGFGRYPYTDLFRVAVHEIGHSLGLKHTELPGSIMFPNLIEWDYFRFHTLDIKLIQYLYGIKIFWF</sequence>
<dbReference type="InterPro" id="IPR033739">
    <property type="entry name" value="M10A_MMP"/>
</dbReference>
<reference evidence="12" key="3">
    <citation type="submission" date="2015-06" db="UniProtKB">
        <authorList>
            <consortium name="EnsemblMetazoa"/>
        </authorList>
    </citation>
    <scope>IDENTIFICATION</scope>
</reference>
<evidence type="ECO:0000256" key="5">
    <source>
        <dbReference type="ARBA" id="ARBA00022801"/>
    </source>
</evidence>
<evidence type="ECO:0000259" key="10">
    <source>
        <dbReference type="SMART" id="SM00235"/>
    </source>
</evidence>
<feature type="binding site" evidence="9">
    <location>
        <position position="83"/>
    </location>
    <ligand>
        <name>Ca(2+)</name>
        <dbReference type="ChEBI" id="CHEBI:29108"/>
        <label>1</label>
    </ligand>
</feature>
<feature type="binding site" evidence="9">
    <location>
        <position position="119"/>
    </location>
    <ligand>
        <name>Zn(2+)</name>
        <dbReference type="ChEBI" id="CHEBI:29105"/>
        <label>2</label>
        <note>catalytic</note>
    </ligand>
</feature>
<dbReference type="STRING" id="6412.T1G6Z9"/>
<evidence type="ECO:0000256" key="6">
    <source>
        <dbReference type="ARBA" id="ARBA00022833"/>
    </source>
</evidence>
<name>T1G6Z9_HELRO</name>
<gene>
    <name evidence="12" type="primary">20216846</name>
    <name evidence="11" type="ORF">HELRODRAFT_88211</name>
</gene>
<dbReference type="InterPro" id="IPR024079">
    <property type="entry name" value="MetalloPept_cat_dom_sf"/>
</dbReference>
<keyword evidence="6 9" id="KW-0862">Zinc</keyword>
<keyword evidence="9" id="KW-0106">Calcium</keyword>
<feature type="binding site" evidence="9">
    <location>
        <position position="55"/>
    </location>
    <ligand>
        <name>Zn(2+)</name>
        <dbReference type="ChEBI" id="CHEBI:29105"/>
        <label>1</label>
    </ligand>
</feature>
<feature type="binding site" evidence="9">
    <location>
        <position position="105"/>
    </location>
    <ligand>
        <name>Zn(2+)</name>
        <dbReference type="ChEBI" id="CHEBI:29105"/>
        <label>2</label>
        <note>catalytic</note>
    </ligand>
</feature>
<dbReference type="InParanoid" id="T1G6Z9"/>
<dbReference type="GO" id="GO:0030198">
    <property type="term" value="P:extracellular matrix organization"/>
    <property type="evidence" value="ECO:0000318"/>
    <property type="project" value="GO_Central"/>
</dbReference>
<organism evidence="12 13">
    <name type="scientific">Helobdella robusta</name>
    <name type="common">Californian leech</name>
    <dbReference type="NCBI Taxonomy" id="6412"/>
    <lineage>
        <taxon>Eukaryota</taxon>
        <taxon>Metazoa</taxon>
        <taxon>Spiralia</taxon>
        <taxon>Lophotrochozoa</taxon>
        <taxon>Annelida</taxon>
        <taxon>Clitellata</taxon>
        <taxon>Hirudinea</taxon>
        <taxon>Rhynchobdellida</taxon>
        <taxon>Glossiphoniidae</taxon>
        <taxon>Helobdella</taxon>
    </lineage>
</organism>
<dbReference type="EMBL" id="AMQM01007266">
    <property type="status" value="NOT_ANNOTATED_CDS"/>
    <property type="molecule type" value="Genomic_DNA"/>
</dbReference>
<feature type="binding site" evidence="9">
    <location>
        <position position="60"/>
    </location>
    <ligand>
        <name>Ca(2+)</name>
        <dbReference type="ChEBI" id="CHEBI:29108"/>
        <label>3</label>
    </ligand>
</feature>
<feature type="binding site" evidence="9">
    <location>
        <position position="83"/>
    </location>
    <ligand>
        <name>Ca(2+)</name>
        <dbReference type="ChEBI" id="CHEBI:29108"/>
        <label>3</label>
    </ligand>
</feature>
<comment type="similarity">
    <text evidence="1">Belongs to the peptidase M10A family.</text>
</comment>
<dbReference type="GeneID" id="20216846"/>
<comment type="cofactor">
    <cofactor evidence="9">
        <name>Ca(2+)</name>
        <dbReference type="ChEBI" id="CHEBI:29108"/>
    </cofactor>
    <text evidence="9">Can bind about 5 Ca(2+) ions per subunit.</text>
</comment>
<dbReference type="eggNOG" id="KOG1565">
    <property type="taxonomic scope" value="Eukaryota"/>
</dbReference>
<evidence type="ECO:0000256" key="4">
    <source>
        <dbReference type="ARBA" id="ARBA00022729"/>
    </source>
</evidence>
<evidence type="ECO:0000256" key="9">
    <source>
        <dbReference type="PIRSR" id="PIRSR621190-2"/>
    </source>
</evidence>
<dbReference type="CDD" id="cd04278">
    <property type="entry name" value="ZnMc_MMP"/>
    <property type="match status" value="1"/>
</dbReference>
<dbReference type="Pfam" id="PF00413">
    <property type="entry name" value="Peptidase_M10"/>
    <property type="match status" value="1"/>
</dbReference>
<feature type="active site" evidence="8">
    <location>
        <position position="102"/>
    </location>
</feature>
<dbReference type="GO" id="GO:0006508">
    <property type="term" value="P:proteolysis"/>
    <property type="evidence" value="ECO:0007669"/>
    <property type="project" value="UniProtKB-KW"/>
</dbReference>
<dbReference type="GO" id="GO:0005615">
    <property type="term" value="C:extracellular space"/>
    <property type="evidence" value="ECO:0000318"/>
    <property type="project" value="GO_Central"/>
</dbReference>
<dbReference type="HOGENOM" id="CLU_015489_4_2_1"/>
<keyword evidence="7" id="KW-0482">Metalloprotease</keyword>
<feature type="binding site" evidence="9">
    <location>
        <position position="43"/>
    </location>
    <ligand>
        <name>Ca(2+)</name>
        <dbReference type="ChEBI" id="CHEBI:29108"/>
        <label>2</label>
    </ligand>
</feature>
<feature type="binding site" evidence="9">
    <location>
        <position position="111"/>
    </location>
    <ligand>
        <name>Zn(2+)</name>
        <dbReference type="ChEBI" id="CHEBI:29105"/>
        <label>2</label>
        <note>catalytic</note>
    </ligand>
</feature>
<dbReference type="PANTHER" id="PTHR10201">
    <property type="entry name" value="MATRIX METALLOPROTEINASE"/>
    <property type="match status" value="1"/>
</dbReference>
<feature type="binding site" evidence="9">
    <location>
        <position position="80"/>
    </location>
    <ligand>
        <name>Ca(2+)</name>
        <dbReference type="ChEBI" id="CHEBI:29108"/>
        <label>3</label>
    </ligand>
</feature>
<dbReference type="GO" id="GO:0004222">
    <property type="term" value="F:metalloendopeptidase activity"/>
    <property type="evidence" value="ECO:0000318"/>
    <property type="project" value="GO_Central"/>
</dbReference>
<feature type="binding site" evidence="9">
    <location>
        <position position="61"/>
    </location>
    <ligand>
        <name>Ca(2+)</name>
        <dbReference type="ChEBI" id="CHEBI:29108"/>
        <label>3</label>
    </ligand>
</feature>
<dbReference type="SUPFAM" id="SSF55486">
    <property type="entry name" value="Metalloproteases ('zincins'), catalytic domain"/>
    <property type="match status" value="1"/>
</dbReference>
<evidence type="ECO:0000313" key="13">
    <source>
        <dbReference type="Proteomes" id="UP000015101"/>
    </source>
</evidence>
<dbReference type="SMART" id="SM00235">
    <property type="entry name" value="ZnMc"/>
    <property type="match status" value="1"/>
</dbReference>
<keyword evidence="13" id="KW-1185">Reference proteome</keyword>
<accession>T1G6Z9</accession>
<dbReference type="InterPro" id="IPR001818">
    <property type="entry name" value="Pept_M10_metallopeptidase"/>
</dbReference>
<feature type="binding site" evidence="9">
    <location>
        <position position="68"/>
    </location>
    <ligand>
        <name>Zn(2+)</name>
        <dbReference type="ChEBI" id="CHEBI:29105"/>
        <label>1</label>
    </ligand>
</feature>
<dbReference type="InterPro" id="IPR006026">
    <property type="entry name" value="Peptidase_Metallo"/>
</dbReference>
<proteinExistence type="inferred from homology"/>
<reference evidence="11 13" key="2">
    <citation type="journal article" date="2013" name="Nature">
        <title>Insights into bilaterian evolution from three spiralian genomes.</title>
        <authorList>
            <person name="Simakov O."/>
            <person name="Marletaz F."/>
            <person name="Cho S.J."/>
            <person name="Edsinger-Gonzales E."/>
            <person name="Havlak P."/>
            <person name="Hellsten U."/>
            <person name="Kuo D.H."/>
            <person name="Larsson T."/>
            <person name="Lv J."/>
            <person name="Arendt D."/>
            <person name="Savage R."/>
            <person name="Osoegawa K."/>
            <person name="de Jong P."/>
            <person name="Grimwood J."/>
            <person name="Chapman J.A."/>
            <person name="Shapiro H."/>
            <person name="Aerts A."/>
            <person name="Otillar R.P."/>
            <person name="Terry A.Y."/>
            <person name="Boore J.L."/>
            <person name="Grigoriev I.V."/>
            <person name="Lindberg D.R."/>
            <person name="Seaver E.C."/>
            <person name="Weisblat D.A."/>
            <person name="Putnam N.H."/>
            <person name="Rokhsar D.S."/>
        </authorList>
    </citation>
    <scope>NUCLEOTIDE SEQUENCE</scope>
</reference>
<dbReference type="EMBL" id="KB097594">
    <property type="protein sequence ID" value="ESN93697.1"/>
    <property type="molecule type" value="Genomic_DNA"/>
</dbReference>
<dbReference type="Proteomes" id="UP000015101">
    <property type="component" value="Unassembled WGS sequence"/>
</dbReference>
<feature type="binding site" evidence="9">
    <location>
        <position position="101"/>
    </location>
    <ligand>
        <name>Zn(2+)</name>
        <dbReference type="ChEBI" id="CHEBI:29105"/>
        <label>2</label>
        <note>catalytic</note>
    </ligand>
</feature>
<dbReference type="RefSeq" id="XP_009028111.1">
    <property type="nucleotide sequence ID" value="XM_009029863.1"/>
</dbReference>
<feature type="domain" description="Peptidase metallopeptidase" evidence="10">
    <location>
        <begin position="1"/>
        <end position="145"/>
    </location>
</feature>
<dbReference type="InterPro" id="IPR021190">
    <property type="entry name" value="Pept_M10A"/>
</dbReference>
<dbReference type="OMA" id="IRNAFMA"/>
<dbReference type="Gene3D" id="3.40.390.10">
    <property type="entry name" value="Collagenase (Catalytic Domain)"/>
    <property type="match status" value="1"/>
</dbReference>